<feature type="compositionally biased region" description="Basic and acidic residues" evidence="1">
    <location>
        <begin position="117"/>
        <end position="147"/>
    </location>
</feature>
<proteinExistence type="predicted"/>
<dbReference type="AlphaFoldDB" id="A0A0B6YQ83"/>
<dbReference type="EMBL" id="HACG01011051">
    <property type="protein sequence ID" value="CEK57916.1"/>
    <property type="molecule type" value="Transcribed_RNA"/>
</dbReference>
<feature type="compositionally biased region" description="Basic and acidic residues" evidence="1">
    <location>
        <begin position="204"/>
        <end position="224"/>
    </location>
</feature>
<feature type="compositionally biased region" description="Acidic residues" evidence="1">
    <location>
        <begin position="190"/>
        <end position="203"/>
    </location>
</feature>
<gene>
    <name evidence="2" type="primary">ORF31453</name>
</gene>
<name>A0A0B6YQ83_9EUPU</name>
<sequence length="224" mass="25726">MAPWSRETGPLGKAQKEGDLLKKRVDQVVKEAAKLAVNKKVADKDSKLDQMYKNCIEAKALVQKQHDIIEKLKEDEEPNKMKDFDKKKIAELNRMNLMKTQLTETMAKLLPGTDEAENLKRLYPEESDGKGKVESDSKKDHGSKDKEGNDDDEDEESEDDEEETDEEDEEEDESTMDRKTVSQVQTKKDEDDDEDEEEDEAEEDNKKDVAVLQEKKKVEADDDE</sequence>
<feature type="non-terminal residue" evidence="2">
    <location>
        <position position="224"/>
    </location>
</feature>
<protein>
    <submittedName>
        <fullName evidence="2">Uncharacterized protein</fullName>
    </submittedName>
</protein>
<organism evidence="2">
    <name type="scientific">Arion vulgaris</name>
    <dbReference type="NCBI Taxonomy" id="1028688"/>
    <lineage>
        <taxon>Eukaryota</taxon>
        <taxon>Metazoa</taxon>
        <taxon>Spiralia</taxon>
        <taxon>Lophotrochozoa</taxon>
        <taxon>Mollusca</taxon>
        <taxon>Gastropoda</taxon>
        <taxon>Heterobranchia</taxon>
        <taxon>Euthyneura</taxon>
        <taxon>Panpulmonata</taxon>
        <taxon>Eupulmonata</taxon>
        <taxon>Stylommatophora</taxon>
        <taxon>Helicina</taxon>
        <taxon>Arionoidea</taxon>
        <taxon>Arionidae</taxon>
        <taxon>Arion</taxon>
    </lineage>
</organism>
<evidence type="ECO:0000256" key="1">
    <source>
        <dbReference type="SAM" id="MobiDB-lite"/>
    </source>
</evidence>
<evidence type="ECO:0000313" key="2">
    <source>
        <dbReference type="EMBL" id="CEK57916.1"/>
    </source>
</evidence>
<reference evidence="2" key="1">
    <citation type="submission" date="2014-12" db="EMBL/GenBank/DDBJ databases">
        <title>Insight into the proteome of Arion vulgaris.</title>
        <authorList>
            <person name="Aradska J."/>
            <person name="Bulat T."/>
            <person name="Smidak R."/>
            <person name="Sarate P."/>
            <person name="Gangsoo J."/>
            <person name="Sialana F."/>
            <person name="Bilban M."/>
            <person name="Lubec G."/>
        </authorList>
    </citation>
    <scope>NUCLEOTIDE SEQUENCE</scope>
    <source>
        <tissue evidence="2">Skin</tissue>
    </source>
</reference>
<feature type="region of interest" description="Disordered" evidence="1">
    <location>
        <begin position="105"/>
        <end position="224"/>
    </location>
</feature>
<accession>A0A0B6YQ83</accession>
<feature type="compositionally biased region" description="Acidic residues" evidence="1">
    <location>
        <begin position="148"/>
        <end position="174"/>
    </location>
</feature>